<dbReference type="GO" id="GO:1990599">
    <property type="term" value="F:3' overhang single-stranded DNA endodeoxyribonuclease activity"/>
    <property type="evidence" value="ECO:0007669"/>
    <property type="project" value="UniProtKB-EC"/>
</dbReference>
<dbReference type="EMBL" id="JAVDXZ010000001">
    <property type="protein sequence ID" value="MDR7329239.1"/>
    <property type="molecule type" value="Genomic_DNA"/>
</dbReference>
<dbReference type="InterPro" id="IPR016071">
    <property type="entry name" value="Staphylococal_nuclease_OB-fold"/>
</dbReference>
<feature type="compositionally biased region" description="Basic and acidic residues" evidence="1">
    <location>
        <begin position="262"/>
        <end position="284"/>
    </location>
</feature>
<feature type="signal peptide" evidence="2">
    <location>
        <begin position="1"/>
        <end position="22"/>
    </location>
</feature>
<evidence type="ECO:0000256" key="2">
    <source>
        <dbReference type="SAM" id="SignalP"/>
    </source>
</evidence>
<dbReference type="InterPro" id="IPR035437">
    <property type="entry name" value="SNase_OB-fold_sf"/>
</dbReference>
<feature type="compositionally biased region" description="Low complexity" evidence="1">
    <location>
        <begin position="285"/>
        <end position="294"/>
    </location>
</feature>
<dbReference type="RefSeq" id="WP_290198201.1">
    <property type="nucleotide sequence ID" value="NZ_CP047654.1"/>
</dbReference>
<evidence type="ECO:0000313" key="5">
    <source>
        <dbReference type="Proteomes" id="UP001180840"/>
    </source>
</evidence>
<evidence type="ECO:0000313" key="4">
    <source>
        <dbReference type="EMBL" id="MDR7329239.1"/>
    </source>
</evidence>
<dbReference type="EC" id="3.1.31.1" evidence="4"/>
<dbReference type="Gene3D" id="2.40.50.90">
    <property type="match status" value="1"/>
</dbReference>
<feature type="compositionally biased region" description="Pro residues" evidence="1">
    <location>
        <begin position="308"/>
        <end position="323"/>
    </location>
</feature>
<dbReference type="Pfam" id="PF00565">
    <property type="entry name" value="SNase"/>
    <property type="match status" value="1"/>
</dbReference>
<gene>
    <name evidence="4" type="ORF">J2S39_000915</name>
</gene>
<feature type="domain" description="TNase-like" evidence="3">
    <location>
        <begin position="30"/>
        <end position="160"/>
    </location>
</feature>
<proteinExistence type="predicted"/>
<sequence>MKVGWMLAAVAAVGIGTAVAVSAPDPLYTVERVVDGDTIVVADPDGGEAVRVRLLNVDTPEMGAKGTLEGCYAQEATDFLTQRLPAGTQVRLELDEEETDRYGRTLAGVIDPESDSLINADIARGGYGVAMLIEPNGKFYPEVLEAEEDARHRGRGMHAPSLGCSLSAQAALAEQALDDEEPAALADAAAPDLDVHRSHVRTVRADVDRLRTRPGPEEDEDGHAVRRHYLDAGQSRVEAFDAEASRLLDEIDAEEDRRAAEERERLERELERQRVEQERRDREAAQAAEAAAAAERSRVQRESQYTAPPAPPARPAPPAPAPAPAKDTYTGCRDYGTRTAPNAVDDKGRPYTRIDCTTKLPI</sequence>
<feature type="region of interest" description="Disordered" evidence="1">
    <location>
        <begin position="262"/>
        <end position="362"/>
    </location>
</feature>
<evidence type="ECO:0000256" key="1">
    <source>
        <dbReference type="SAM" id="MobiDB-lite"/>
    </source>
</evidence>
<dbReference type="PROSITE" id="PS50830">
    <property type="entry name" value="TNASE_3"/>
    <property type="match status" value="1"/>
</dbReference>
<organism evidence="4 5">
    <name type="scientific">Corynebacterium guangdongense</name>
    <dbReference type="NCBI Taxonomy" id="1783348"/>
    <lineage>
        <taxon>Bacteria</taxon>
        <taxon>Bacillati</taxon>
        <taxon>Actinomycetota</taxon>
        <taxon>Actinomycetes</taxon>
        <taxon>Mycobacteriales</taxon>
        <taxon>Corynebacteriaceae</taxon>
        <taxon>Corynebacterium</taxon>
    </lineage>
</organism>
<keyword evidence="2" id="KW-0732">Signal</keyword>
<feature type="chain" id="PRO_5045842995" evidence="2">
    <location>
        <begin position="23"/>
        <end position="362"/>
    </location>
</feature>
<feature type="region of interest" description="Disordered" evidence="1">
    <location>
        <begin position="206"/>
        <end position="225"/>
    </location>
</feature>
<evidence type="ECO:0000259" key="3">
    <source>
        <dbReference type="PROSITE" id="PS50830"/>
    </source>
</evidence>
<keyword evidence="5" id="KW-1185">Reference proteome</keyword>
<name>A0ABU1ZWD1_9CORY</name>
<dbReference type="SUPFAM" id="SSF50199">
    <property type="entry name" value="Staphylococcal nuclease"/>
    <property type="match status" value="1"/>
</dbReference>
<protein>
    <submittedName>
        <fullName evidence="4">Micrococcal nuclease</fullName>
        <ecNumber evidence="4">3.1.31.1</ecNumber>
    </submittedName>
</protein>
<reference evidence="4" key="1">
    <citation type="submission" date="2023-07" db="EMBL/GenBank/DDBJ databases">
        <title>Sequencing the genomes of 1000 actinobacteria strains.</title>
        <authorList>
            <person name="Klenk H.-P."/>
        </authorList>
    </citation>
    <scope>NUCLEOTIDE SEQUENCE</scope>
    <source>
        <strain evidence="4">DSM 107476</strain>
    </source>
</reference>
<accession>A0ABU1ZWD1</accession>
<dbReference type="SMART" id="SM00318">
    <property type="entry name" value="SNc"/>
    <property type="match status" value="1"/>
</dbReference>
<comment type="caution">
    <text evidence="4">The sequence shown here is derived from an EMBL/GenBank/DDBJ whole genome shotgun (WGS) entry which is preliminary data.</text>
</comment>
<dbReference type="Proteomes" id="UP001180840">
    <property type="component" value="Unassembled WGS sequence"/>
</dbReference>
<keyword evidence="4" id="KW-0378">Hydrolase</keyword>